<dbReference type="Gene3D" id="3.40.50.300">
    <property type="entry name" value="P-loop containing nucleotide triphosphate hydrolases"/>
    <property type="match status" value="1"/>
</dbReference>
<dbReference type="SMART" id="SM00175">
    <property type="entry name" value="RAB"/>
    <property type="match status" value="1"/>
</dbReference>
<dbReference type="GO" id="GO:0003924">
    <property type="term" value="F:GTPase activity"/>
    <property type="evidence" value="ECO:0007669"/>
    <property type="project" value="InterPro"/>
</dbReference>
<gene>
    <name evidence="4" type="ORF">EZS28_004268</name>
</gene>
<dbReference type="SMART" id="SM00173">
    <property type="entry name" value="RAS"/>
    <property type="match status" value="1"/>
</dbReference>
<dbReference type="CDD" id="cd01861">
    <property type="entry name" value="Rab6"/>
    <property type="match status" value="1"/>
</dbReference>
<dbReference type="GO" id="GO:0005525">
    <property type="term" value="F:GTP binding"/>
    <property type="evidence" value="ECO:0007669"/>
    <property type="project" value="UniProtKB-KW"/>
</dbReference>
<feature type="compositionally biased region" description="Polar residues" evidence="3">
    <location>
        <begin position="209"/>
        <end position="229"/>
    </location>
</feature>
<sequence length="271" mass="30848">MQQGRQFKIVFLGDLCVGKTSLIARFMYDTFDSTYQPTIGIDFLAKTVSIDNRPVKLHLWDTAGQERFRALIPSYLRDSSAAVVLFDVTNRQSFDNLSRWIDEVRDVRGDEVLITIVGSKSDLVEYRAVISKEGEEKARQLNCLYMEISSKTGANIRNLFFLITKSLLNYYNQGSQGSIYDQIESEKQSSSGQSNDNSTERDESKKKQQQTNISKQVNDQKEQTNSGIRQRSKNEDLEYKTVGPQSNAININARDRNENGFMTQIKNCGCT</sequence>
<feature type="compositionally biased region" description="Polar residues" evidence="3">
    <location>
        <begin position="188"/>
        <end position="197"/>
    </location>
</feature>
<dbReference type="SUPFAM" id="SSF52540">
    <property type="entry name" value="P-loop containing nucleoside triphosphate hydrolases"/>
    <property type="match status" value="1"/>
</dbReference>
<keyword evidence="2" id="KW-0342">GTP-binding</keyword>
<dbReference type="PANTHER" id="PTHR47977">
    <property type="entry name" value="RAS-RELATED PROTEIN RAB"/>
    <property type="match status" value="1"/>
</dbReference>
<feature type="region of interest" description="Disordered" evidence="3">
    <location>
        <begin position="184"/>
        <end position="243"/>
    </location>
</feature>
<dbReference type="InterPro" id="IPR005225">
    <property type="entry name" value="Small_GTP-bd"/>
</dbReference>
<dbReference type="FunFam" id="3.40.50.300:FF:000823">
    <property type="entry name" value="Small GTPase RAB, putative"/>
    <property type="match status" value="1"/>
</dbReference>
<dbReference type="InterPro" id="IPR027417">
    <property type="entry name" value="P-loop_NTPase"/>
</dbReference>
<evidence type="ECO:0000256" key="1">
    <source>
        <dbReference type="ARBA" id="ARBA00022741"/>
    </source>
</evidence>
<name>A0A5J4WYM3_9EUKA</name>
<dbReference type="AlphaFoldDB" id="A0A5J4WYM3"/>
<dbReference type="PROSITE" id="PS51419">
    <property type="entry name" value="RAB"/>
    <property type="match status" value="1"/>
</dbReference>
<dbReference type="InterPro" id="IPR001806">
    <property type="entry name" value="Small_GTPase"/>
</dbReference>
<dbReference type="SMART" id="SM00174">
    <property type="entry name" value="RHO"/>
    <property type="match status" value="1"/>
</dbReference>
<protein>
    <submittedName>
        <fullName evidence="4">Putative GTP-binding protein ryh1</fullName>
    </submittedName>
</protein>
<dbReference type="PROSITE" id="PS51421">
    <property type="entry name" value="RAS"/>
    <property type="match status" value="1"/>
</dbReference>
<proteinExistence type="predicted"/>
<keyword evidence="1" id="KW-0547">Nucleotide-binding</keyword>
<organism evidence="4 5">
    <name type="scientific">Streblomastix strix</name>
    <dbReference type="NCBI Taxonomy" id="222440"/>
    <lineage>
        <taxon>Eukaryota</taxon>
        <taxon>Metamonada</taxon>
        <taxon>Preaxostyla</taxon>
        <taxon>Oxymonadida</taxon>
        <taxon>Streblomastigidae</taxon>
        <taxon>Streblomastix</taxon>
    </lineage>
</organism>
<reference evidence="4 5" key="1">
    <citation type="submission" date="2019-03" db="EMBL/GenBank/DDBJ databases">
        <title>Single cell metagenomics reveals metabolic interactions within the superorganism composed of flagellate Streblomastix strix and complex community of Bacteroidetes bacteria on its surface.</title>
        <authorList>
            <person name="Treitli S.C."/>
            <person name="Kolisko M."/>
            <person name="Husnik F."/>
            <person name="Keeling P."/>
            <person name="Hampl V."/>
        </authorList>
    </citation>
    <scope>NUCLEOTIDE SEQUENCE [LARGE SCALE GENOMIC DNA]</scope>
    <source>
        <strain evidence="4">ST1C</strain>
    </source>
</reference>
<comment type="caution">
    <text evidence="4">The sequence shown here is derived from an EMBL/GenBank/DDBJ whole genome shotgun (WGS) entry which is preliminary data.</text>
</comment>
<dbReference type="Pfam" id="PF00071">
    <property type="entry name" value="Ras"/>
    <property type="match status" value="1"/>
</dbReference>
<dbReference type="SMART" id="SM00176">
    <property type="entry name" value="RAN"/>
    <property type="match status" value="1"/>
</dbReference>
<evidence type="ECO:0000313" key="5">
    <source>
        <dbReference type="Proteomes" id="UP000324800"/>
    </source>
</evidence>
<evidence type="ECO:0000313" key="4">
    <source>
        <dbReference type="EMBL" id="KAA6400207.1"/>
    </source>
</evidence>
<evidence type="ECO:0000256" key="3">
    <source>
        <dbReference type="SAM" id="MobiDB-lite"/>
    </source>
</evidence>
<dbReference type="Proteomes" id="UP000324800">
    <property type="component" value="Unassembled WGS sequence"/>
</dbReference>
<dbReference type="PRINTS" id="PR00449">
    <property type="entry name" value="RASTRNSFRMNG"/>
</dbReference>
<evidence type="ECO:0000256" key="2">
    <source>
        <dbReference type="ARBA" id="ARBA00023134"/>
    </source>
</evidence>
<dbReference type="OrthoDB" id="9989112at2759"/>
<accession>A0A5J4WYM3</accession>
<dbReference type="PROSITE" id="PS51420">
    <property type="entry name" value="RHO"/>
    <property type="match status" value="1"/>
</dbReference>
<dbReference type="InterPro" id="IPR050227">
    <property type="entry name" value="Rab"/>
</dbReference>
<dbReference type="EMBL" id="SNRW01000601">
    <property type="protein sequence ID" value="KAA6400207.1"/>
    <property type="molecule type" value="Genomic_DNA"/>
</dbReference>
<dbReference type="NCBIfam" id="TIGR00231">
    <property type="entry name" value="small_GTP"/>
    <property type="match status" value="1"/>
</dbReference>